<dbReference type="RefSeq" id="YP_008241754.1">
    <property type="nucleotide sequence ID" value="NC_021799.1"/>
</dbReference>
<accession>R9ZW77</accession>
<gene>
    <name evidence="1" type="ORF">Phi19:1_gp061</name>
</gene>
<evidence type="ECO:0000313" key="1">
    <source>
        <dbReference type="EMBL" id="AGO47351.1"/>
    </source>
</evidence>
<organism evidence="1 2">
    <name type="scientific">Cellulophaga phage phi19:1</name>
    <dbReference type="NCBI Taxonomy" id="1327970"/>
    <lineage>
        <taxon>Viruses</taxon>
        <taxon>Duplodnaviria</taxon>
        <taxon>Heunggongvirae</taxon>
        <taxon>Uroviricota</taxon>
        <taxon>Caudoviricetes</taxon>
        <taxon>Assiduviridae</taxon>
        <taxon>Cellubavirus</taxon>
        <taxon>Cellubavirus phi19una</taxon>
    </lineage>
</organism>
<dbReference type="KEGG" id="vg:16880852"/>
<keyword evidence="2" id="KW-1185">Reference proteome</keyword>
<evidence type="ECO:0000313" key="2">
    <source>
        <dbReference type="Proteomes" id="UP000014730"/>
    </source>
</evidence>
<dbReference type="EMBL" id="KC821607">
    <property type="protein sequence ID" value="AGO47351.1"/>
    <property type="molecule type" value="Genomic_DNA"/>
</dbReference>
<dbReference type="OrthoDB" id="32452at10239"/>
<dbReference type="Proteomes" id="UP000014730">
    <property type="component" value="Segment"/>
</dbReference>
<name>R9ZW77_9CAUD</name>
<reference evidence="2" key="2">
    <citation type="submission" date="2013-03" db="EMBL/GenBank/DDBJ databases">
        <title>The Cellulophaga phages: a novel, diverse, and globally ubiquitous model system.</title>
        <authorList>
            <person name="Holmfeldt K."/>
            <person name="Solonenko N."/>
            <person name="Shah M."/>
            <person name="Corrier K."/>
            <person name="Riemann L."/>
            <person name="VerBerkmoes N.C."/>
            <person name="Sullivan M.B."/>
        </authorList>
    </citation>
    <scope>NUCLEOTIDE SEQUENCE [LARGE SCALE GENOMIC DNA]</scope>
</reference>
<proteinExistence type="predicted"/>
<dbReference type="GeneID" id="16880852"/>
<sequence>MKKLLLLLVLLSSTISFSQDKTYNLTVVEHLGVDVYNLLYEAKIYVGENVAIIDSDLFDSGSLNFIFSCVKQDGDKKVYNGYISKGDFNNYHFHMSITSTLVYVKVNGYVFAYGIKKDQ</sequence>
<protein>
    <submittedName>
        <fullName evidence="1">Uncharacterized protein</fullName>
    </submittedName>
</protein>
<reference evidence="1 2" key="1">
    <citation type="journal article" date="2013" name="Proc. Natl. Acad. Sci. U.S.A.">
        <title>Twelve previously unknown phage genera are ubiquitous in global oceans.</title>
        <authorList>
            <person name="Holmfeldt K."/>
            <person name="Solonenko N."/>
            <person name="Shah M."/>
            <person name="Corrier K."/>
            <person name="Riemann L."/>
            <person name="Verberkmoes N.C."/>
            <person name="Sullivan M.B."/>
        </authorList>
    </citation>
    <scope>NUCLEOTIDE SEQUENCE [LARGE SCALE GENOMIC DNA]</scope>
    <source>
        <strain evidence="1">Phi19:1</strain>
    </source>
</reference>